<dbReference type="PANTHER" id="PTHR37536">
    <property type="entry name" value="PUTATIVE (AFU_ORTHOLOGUE AFUA_3G02970)-RELATED"/>
    <property type="match status" value="1"/>
</dbReference>
<dbReference type="PRINTS" id="PR00977">
    <property type="entry name" value="SCYTLDPTASE"/>
</dbReference>
<evidence type="ECO:0008006" key="6">
    <source>
        <dbReference type="Google" id="ProtNLM"/>
    </source>
</evidence>
<keyword evidence="3" id="KW-0732">Signal</keyword>
<accession>A0A9W9QTN6</accession>
<name>A0A9W9QTN6_PENBR</name>
<sequence length="278" mass="29744">MKFLITIFLISLLQASTLAGPLVSGGQALAEALASSEQKGHLKPQTNQLNSQTQARRLPSLSARAVDFYEVNWAGAYLNGSGYNAVTAEFTIPRIKLPLDARPNWQYCASAWIGLDGLGCPGGGLQVGVSFCLNGTKVSYNVWSDWDHRHNMDDLSLVVGDIVKLTVNTTTPTTGTAVVENLTNGKVTAHEFAGENTRGSLCRSYAEWIVEDYLEDSFLLVPFVDFGIIIFSGAQANTTDGRSVGPSGATTLDMQQGPSEILTSSSVTKDSVAIKYVG</sequence>
<feature type="disulfide bond" evidence="2">
    <location>
        <begin position="120"/>
        <end position="202"/>
    </location>
</feature>
<dbReference type="EMBL" id="JAPZBQ010000002">
    <property type="protein sequence ID" value="KAJ5345480.1"/>
    <property type="molecule type" value="Genomic_DNA"/>
</dbReference>
<keyword evidence="2" id="KW-1015">Disulfide bond</keyword>
<evidence type="ECO:0000256" key="2">
    <source>
        <dbReference type="PIRSR" id="PIRSR600250-51"/>
    </source>
</evidence>
<evidence type="ECO:0000313" key="4">
    <source>
        <dbReference type="EMBL" id="KAJ5345480.1"/>
    </source>
</evidence>
<feature type="disulfide bond" evidence="2">
    <location>
        <begin position="108"/>
        <end position="132"/>
    </location>
</feature>
<proteinExistence type="predicted"/>
<evidence type="ECO:0000313" key="5">
    <source>
        <dbReference type="Proteomes" id="UP001147695"/>
    </source>
</evidence>
<evidence type="ECO:0000256" key="3">
    <source>
        <dbReference type="SAM" id="SignalP"/>
    </source>
</evidence>
<dbReference type="GO" id="GO:0070007">
    <property type="term" value="F:glutamic-type endopeptidase activity"/>
    <property type="evidence" value="ECO:0007669"/>
    <property type="project" value="InterPro"/>
</dbReference>
<dbReference type="PANTHER" id="PTHR37536:SF1">
    <property type="entry name" value="ASPERGILLOPEPSIN, PUTAITVE (AFU_ORTHOLOGUE AFUA_7G01200)"/>
    <property type="match status" value="1"/>
</dbReference>
<feature type="active site" description="Proton acceptor" evidence="1">
    <location>
        <position position="211"/>
    </location>
</feature>
<dbReference type="Proteomes" id="UP001147695">
    <property type="component" value="Unassembled WGS sequence"/>
</dbReference>
<reference evidence="4" key="1">
    <citation type="submission" date="2022-12" db="EMBL/GenBank/DDBJ databases">
        <authorList>
            <person name="Petersen C."/>
        </authorList>
    </citation>
    <scope>NUCLEOTIDE SEQUENCE</scope>
    <source>
        <strain evidence="4">IBT 35673</strain>
    </source>
</reference>
<dbReference type="Pfam" id="PF01828">
    <property type="entry name" value="Peptidase_A4"/>
    <property type="match status" value="1"/>
</dbReference>
<gene>
    <name evidence="4" type="ORF">N7452_003484</name>
</gene>
<dbReference type="InterPro" id="IPR038656">
    <property type="entry name" value="Peptidase_G1_sf"/>
</dbReference>
<protein>
    <recommendedName>
        <fullName evidence="6">Aspergillopepsin-2</fullName>
    </recommendedName>
</protein>
<dbReference type="GO" id="GO:0006508">
    <property type="term" value="P:proteolysis"/>
    <property type="evidence" value="ECO:0007669"/>
    <property type="project" value="InterPro"/>
</dbReference>
<dbReference type="InterPro" id="IPR013320">
    <property type="entry name" value="ConA-like_dom_sf"/>
</dbReference>
<evidence type="ECO:0000256" key="1">
    <source>
        <dbReference type="PIRSR" id="PIRSR600250-50"/>
    </source>
</evidence>
<dbReference type="CDD" id="cd13426">
    <property type="entry name" value="Peptidase_G1"/>
    <property type="match status" value="1"/>
</dbReference>
<feature type="signal peptide" evidence="3">
    <location>
        <begin position="1"/>
        <end position="19"/>
    </location>
</feature>
<dbReference type="InterPro" id="IPR000250">
    <property type="entry name" value="Peptidase_G1"/>
</dbReference>
<dbReference type="AlphaFoldDB" id="A0A9W9QTN6"/>
<feature type="chain" id="PRO_5040841165" description="Aspergillopepsin-2" evidence="3">
    <location>
        <begin position="20"/>
        <end position="278"/>
    </location>
</feature>
<reference evidence="4" key="2">
    <citation type="journal article" date="2023" name="IMA Fungus">
        <title>Comparative genomic study of the Penicillium genus elucidates a diverse pangenome and 15 lateral gene transfer events.</title>
        <authorList>
            <person name="Petersen C."/>
            <person name="Sorensen T."/>
            <person name="Nielsen M.R."/>
            <person name="Sondergaard T.E."/>
            <person name="Sorensen J.L."/>
            <person name="Fitzpatrick D.A."/>
            <person name="Frisvad J.C."/>
            <person name="Nielsen K.L."/>
        </authorList>
    </citation>
    <scope>NUCLEOTIDE SEQUENCE</scope>
    <source>
        <strain evidence="4">IBT 35673</strain>
    </source>
</reference>
<comment type="caution">
    <text evidence="4">The sequence shown here is derived from an EMBL/GenBank/DDBJ whole genome shotgun (WGS) entry which is preliminary data.</text>
</comment>
<dbReference type="Gene3D" id="2.60.120.700">
    <property type="entry name" value="Peptidase G1"/>
    <property type="match status" value="1"/>
</dbReference>
<dbReference type="SUPFAM" id="SSF49899">
    <property type="entry name" value="Concanavalin A-like lectins/glucanases"/>
    <property type="match status" value="1"/>
</dbReference>
<organism evidence="4 5">
    <name type="scientific">Penicillium brevicompactum</name>
    <dbReference type="NCBI Taxonomy" id="5074"/>
    <lineage>
        <taxon>Eukaryota</taxon>
        <taxon>Fungi</taxon>
        <taxon>Dikarya</taxon>
        <taxon>Ascomycota</taxon>
        <taxon>Pezizomycotina</taxon>
        <taxon>Eurotiomycetes</taxon>
        <taxon>Eurotiomycetidae</taxon>
        <taxon>Eurotiales</taxon>
        <taxon>Aspergillaceae</taxon>
        <taxon>Penicillium</taxon>
    </lineage>
</organism>